<proteinExistence type="inferred from homology"/>
<dbReference type="GO" id="GO:0008732">
    <property type="term" value="F:L-allo-threonine aldolase activity"/>
    <property type="evidence" value="ECO:0007669"/>
    <property type="project" value="TreeGrafter"/>
</dbReference>
<dbReference type="Proteomes" id="UP000449547">
    <property type="component" value="Unassembled WGS sequence"/>
</dbReference>
<evidence type="ECO:0000256" key="8">
    <source>
        <dbReference type="ARBA" id="ARBA00066573"/>
    </source>
</evidence>
<evidence type="ECO:0000256" key="6">
    <source>
        <dbReference type="ARBA" id="ARBA00050939"/>
    </source>
</evidence>
<evidence type="ECO:0000259" key="11">
    <source>
        <dbReference type="Pfam" id="PF01212"/>
    </source>
</evidence>
<dbReference type="PANTHER" id="PTHR48097:SF9">
    <property type="entry name" value="L-THREONINE ALDOLASE"/>
    <property type="match status" value="1"/>
</dbReference>
<evidence type="ECO:0000313" key="13">
    <source>
        <dbReference type="Proteomes" id="UP000449547"/>
    </source>
</evidence>
<feature type="modified residue" description="N6-(pyridoxal phosphate)lysine" evidence="9">
    <location>
        <position position="216"/>
    </location>
</feature>
<comment type="catalytic activity">
    <reaction evidence="5">
        <text>L-threonine = acetaldehyde + glycine</text>
        <dbReference type="Rhea" id="RHEA:19625"/>
        <dbReference type="ChEBI" id="CHEBI:15343"/>
        <dbReference type="ChEBI" id="CHEBI:57305"/>
        <dbReference type="ChEBI" id="CHEBI:57926"/>
        <dbReference type="EC" id="4.1.2.48"/>
    </reaction>
</comment>
<evidence type="ECO:0000256" key="4">
    <source>
        <dbReference type="ARBA" id="ARBA00023239"/>
    </source>
</evidence>
<dbReference type="InterPro" id="IPR015424">
    <property type="entry name" value="PyrdxlP-dep_Trfase"/>
</dbReference>
<accession>A0A642UE13</accession>
<dbReference type="EMBL" id="SWFT01000158">
    <property type="protein sequence ID" value="KAA8897350.1"/>
    <property type="molecule type" value="Genomic_DNA"/>
</dbReference>
<feature type="region of interest" description="Disordered" evidence="10">
    <location>
        <begin position="350"/>
        <end position="376"/>
    </location>
</feature>
<evidence type="ECO:0000256" key="1">
    <source>
        <dbReference type="ARBA" id="ARBA00001933"/>
    </source>
</evidence>
<comment type="cofactor">
    <cofactor evidence="1">
        <name>pyridoxal 5'-phosphate</name>
        <dbReference type="ChEBI" id="CHEBI:597326"/>
    </cofactor>
</comment>
<dbReference type="GO" id="GO:0006545">
    <property type="term" value="P:glycine biosynthetic process"/>
    <property type="evidence" value="ECO:0007669"/>
    <property type="project" value="TreeGrafter"/>
</dbReference>
<organism evidence="12 13">
    <name type="scientific">Diutina rugosa</name>
    <name type="common">Yeast</name>
    <name type="synonym">Candida rugosa</name>
    <dbReference type="NCBI Taxonomy" id="5481"/>
    <lineage>
        <taxon>Eukaryota</taxon>
        <taxon>Fungi</taxon>
        <taxon>Dikarya</taxon>
        <taxon>Ascomycota</taxon>
        <taxon>Saccharomycotina</taxon>
        <taxon>Pichiomycetes</taxon>
        <taxon>Debaryomycetaceae</taxon>
        <taxon>Diutina</taxon>
    </lineage>
</organism>
<evidence type="ECO:0000256" key="9">
    <source>
        <dbReference type="PIRSR" id="PIRSR017617-1"/>
    </source>
</evidence>
<dbReference type="RefSeq" id="XP_034009951.1">
    <property type="nucleotide sequence ID" value="XM_034158297.1"/>
</dbReference>
<dbReference type="GO" id="GO:0005829">
    <property type="term" value="C:cytosol"/>
    <property type="evidence" value="ECO:0007669"/>
    <property type="project" value="TreeGrafter"/>
</dbReference>
<keyword evidence="4" id="KW-0456">Lyase</keyword>
<dbReference type="GO" id="GO:0006567">
    <property type="term" value="P:L-threonine catabolic process"/>
    <property type="evidence" value="ECO:0007669"/>
    <property type="project" value="TreeGrafter"/>
</dbReference>
<dbReference type="GeneID" id="54783978"/>
<sequence>MSAKIIENFDKPSPAGNEFRSDTFTTPTVSMVSALQHATVGDSVVNEDEATNALEAKVAKLAGKERGLFCVSGTLSNQIAIRAHLHQPPYSVLGDFRCHVFVHEAGGIPTLSQALPISVHPKNDLYMTLEDDILPNYVPDDEDIHCAPTRLICLENTLHGMLYPIEEIKKISEWAHANGIAVHLDGARLWDATVASGHSIEDYAKYFDSVSLCLSKGLGAPIGSVLVGPEKYIKKANHFKKQNGGGIRQSGILTVMASQALDDNWSKLATAHAFAKEVGEFLEGQGVKLHHPVQTNFVFIDMAENKMDPSVFEAKAKQHNVKVWPGRLAFHYQNTREGVDNLKRALQDTIDESKKNPYQGPRAKFYSTEKTDLPTN</sequence>
<dbReference type="EC" id="4.1.2.48" evidence="8"/>
<reference evidence="12 13" key="1">
    <citation type="submission" date="2019-07" db="EMBL/GenBank/DDBJ databases">
        <title>Genome assembly of two rare yeast pathogens: Diutina rugosa and Trichomonascus ciferrii.</title>
        <authorList>
            <person name="Mixao V."/>
            <person name="Saus E."/>
            <person name="Hansen A."/>
            <person name="Lass-Flor C."/>
            <person name="Gabaldon T."/>
        </authorList>
    </citation>
    <scope>NUCLEOTIDE SEQUENCE [LARGE SCALE GENOMIC DNA]</scope>
    <source>
        <strain evidence="12 13">CBS 613</strain>
    </source>
</reference>
<gene>
    <name evidence="12" type="ORF">DIURU_005327</name>
</gene>
<dbReference type="Gene3D" id="3.90.1150.10">
    <property type="entry name" value="Aspartate Aminotransferase, domain 1"/>
    <property type="match status" value="1"/>
</dbReference>
<name>A0A642UE13_DIURU</name>
<comment type="similarity">
    <text evidence="2">Belongs to the threonine aldolase family.</text>
</comment>
<keyword evidence="13" id="KW-1185">Reference proteome</keyword>
<dbReference type="OMA" id="VQTNIVI"/>
<comment type="catalytic activity">
    <reaction evidence="6">
        <text>L-allo-threonine = acetaldehyde + glycine</text>
        <dbReference type="Rhea" id="RHEA:26209"/>
        <dbReference type="ChEBI" id="CHEBI:15343"/>
        <dbReference type="ChEBI" id="CHEBI:57305"/>
        <dbReference type="ChEBI" id="CHEBI:58585"/>
        <dbReference type="EC" id="4.1.2.48"/>
    </reaction>
</comment>
<dbReference type="InterPro" id="IPR015421">
    <property type="entry name" value="PyrdxlP-dep_Trfase_major"/>
</dbReference>
<feature type="compositionally biased region" description="Basic and acidic residues" evidence="10">
    <location>
        <begin position="367"/>
        <end position="376"/>
    </location>
</feature>
<dbReference type="Pfam" id="PF01212">
    <property type="entry name" value="Beta_elim_lyase"/>
    <property type="match status" value="1"/>
</dbReference>
<evidence type="ECO:0000256" key="5">
    <source>
        <dbReference type="ARBA" id="ARBA00050410"/>
    </source>
</evidence>
<dbReference type="VEuPathDB" id="FungiDB:DIURU_005327"/>
<evidence type="ECO:0000256" key="2">
    <source>
        <dbReference type="ARBA" id="ARBA00006966"/>
    </source>
</evidence>
<dbReference type="AlphaFoldDB" id="A0A642UE13"/>
<evidence type="ECO:0000256" key="7">
    <source>
        <dbReference type="ARBA" id="ARBA00060555"/>
    </source>
</evidence>
<dbReference type="SUPFAM" id="SSF53383">
    <property type="entry name" value="PLP-dependent transferases"/>
    <property type="match status" value="1"/>
</dbReference>
<feature type="domain" description="Aromatic amino acid beta-eliminating lyase/threonine aldolase" evidence="11">
    <location>
        <begin position="18"/>
        <end position="304"/>
    </location>
</feature>
<keyword evidence="3" id="KW-0663">Pyridoxal phosphate</keyword>
<evidence type="ECO:0000313" key="12">
    <source>
        <dbReference type="EMBL" id="KAA8897350.1"/>
    </source>
</evidence>
<comment type="pathway">
    <text evidence="7">Amino-acid degradation; L-threonine degradation via aldolase pathway; acetaldehyde and glycine from L-threonine: step 1/1.</text>
</comment>
<comment type="caution">
    <text evidence="12">The sequence shown here is derived from an EMBL/GenBank/DDBJ whole genome shotgun (WGS) entry which is preliminary data.</text>
</comment>
<evidence type="ECO:0000256" key="3">
    <source>
        <dbReference type="ARBA" id="ARBA00022898"/>
    </source>
</evidence>
<dbReference type="FunFam" id="3.40.640.10:FF:000030">
    <property type="entry name" value="Low-specificity L-threonine aldolase"/>
    <property type="match status" value="1"/>
</dbReference>
<dbReference type="PANTHER" id="PTHR48097">
    <property type="entry name" value="L-THREONINE ALDOLASE-RELATED"/>
    <property type="match status" value="1"/>
</dbReference>
<dbReference type="NCBIfam" id="NF041359">
    <property type="entry name" value="GntG_guanitoxin"/>
    <property type="match status" value="1"/>
</dbReference>
<dbReference type="PIRSF" id="PIRSF017617">
    <property type="entry name" value="Thr_aldolase"/>
    <property type="match status" value="1"/>
</dbReference>
<evidence type="ECO:0000256" key="10">
    <source>
        <dbReference type="SAM" id="MobiDB-lite"/>
    </source>
</evidence>
<dbReference type="InterPro" id="IPR015422">
    <property type="entry name" value="PyrdxlP-dep_Trfase_small"/>
</dbReference>
<protein>
    <recommendedName>
        <fullName evidence="8">low-specificity L-threonine aldolase</fullName>
        <ecNumber evidence="8">4.1.2.48</ecNumber>
    </recommendedName>
</protein>
<dbReference type="OrthoDB" id="10261951at2759"/>
<dbReference type="InterPro" id="IPR001597">
    <property type="entry name" value="ArAA_b-elim_lyase/Thr_aldolase"/>
</dbReference>
<dbReference type="Gene3D" id="3.40.640.10">
    <property type="entry name" value="Type I PLP-dependent aspartate aminotransferase-like (Major domain)"/>
    <property type="match status" value="1"/>
</dbReference>
<dbReference type="InterPro" id="IPR023603">
    <property type="entry name" value="Low_specificity_L-TA-like"/>
</dbReference>